<dbReference type="FunFam" id="1.10.8.270:FF:000002">
    <property type="entry name" value="TBC1 domain family member 9B"/>
    <property type="match status" value="1"/>
</dbReference>
<evidence type="ECO:0000313" key="7">
    <source>
        <dbReference type="WBParaSite" id="PgR028_g114_t02"/>
    </source>
</evidence>
<dbReference type="InterPro" id="IPR035969">
    <property type="entry name" value="Rab-GAP_TBC_sf"/>
</dbReference>
<accession>A0A915B6N8</accession>
<organism evidence="5 6">
    <name type="scientific">Parascaris univalens</name>
    <name type="common">Nematode worm</name>
    <dbReference type="NCBI Taxonomy" id="6257"/>
    <lineage>
        <taxon>Eukaryota</taxon>
        <taxon>Metazoa</taxon>
        <taxon>Ecdysozoa</taxon>
        <taxon>Nematoda</taxon>
        <taxon>Chromadorea</taxon>
        <taxon>Rhabditida</taxon>
        <taxon>Spirurina</taxon>
        <taxon>Ascaridomorpha</taxon>
        <taxon>Ascaridoidea</taxon>
        <taxon>Ascarididae</taxon>
        <taxon>Parascaris</taxon>
    </lineage>
</organism>
<dbReference type="InterPro" id="IPR036017">
    <property type="entry name" value="TCB1D9/TCB1D9B_PH-GRAM2"/>
</dbReference>
<evidence type="ECO:0000256" key="2">
    <source>
        <dbReference type="ARBA" id="ARBA00022737"/>
    </source>
</evidence>
<dbReference type="Proteomes" id="UP000887569">
    <property type="component" value="Unplaced"/>
</dbReference>
<dbReference type="FunFam" id="2.30.29.30:FF:000013">
    <property type="entry name" value="Putative TBC1 domain family member 8B"/>
    <property type="match status" value="1"/>
</dbReference>
<dbReference type="CDD" id="cd13354">
    <property type="entry name" value="PH-GRAM2_TCB1D9_TCB1D9B"/>
    <property type="match status" value="1"/>
</dbReference>
<evidence type="ECO:0000256" key="3">
    <source>
        <dbReference type="SAM" id="MobiDB-lite"/>
    </source>
</evidence>
<dbReference type="InterPro" id="IPR004182">
    <property type="entry name" value="GRAM"/>
</dbReference>
<name>A0A915B6N8_PARUN</name>
<dbReference type="WBParaSite" id="PgR028_g114_t01">
    <property type="protein sequence ID" value="PgR028_g114_t01"/>
    <property type="gene ID" value="PgR028_g114"/>
</dbReference>
<dbReference type="GO" id="GO:0005096">
    <property type="term" value="F:GTPase activator activity"/>
    <property type="evidence" value="ECO:0007669"/>
    <property type="project" value="UniProtKB-KW"/>
</dbReference>
<dbReference type="Gene3D" id="1.10.8.270">
    <property type="entry name" value="putative rabgap domain of human tbc1 domain family member 14 like domains"/>
    <property type="match status" value="1"/>
</dbReference>
<evidence type="ECO:0000259" key="4">
    <source>
        <dbReference type="PROSITE" id="PS50086"/>
    </source>
</evidence>
<reference evidence="6 7" key="1">
    <citation type="submission" date="2022-11" db="UniProtKB">
        <authorList>
            <consortium name="WormBaseParasite"/>
        </authorList>
    </citation>
    <scope>IDENTIFICATION</scope>
</reference>
<keyword evidence="2" id="KW-0677">Repeat</keyword>
<dbReference type="GO" id="GO:0003008">
    <property type="term" value="P:system process"/>
    <property type="evidence" value="ECO:0007669"/>
    <property type="project" value="UniProtKB-ARBA"/>
</dbReference>
<feature type="region of interest" description="Disordered" evidence="3">
    <location>
        <begin position="1180"/>
        <end position="1202"/>
    </location>
</feature>
<dbReference type="Gene3D" id="1.10.238.10">
    <property type="entry name" value="EF-hand"/>
    <property type="match status" value="1"/>
</dbReference>
<evidence type="ECO:0000313" key="6">
    <source>
        <dbReference type="WBParaSite" id="PgR028_g114_t01"/>
    </source>
</evidence>
<keyword evidence="5" id="KW-1185">Reference proteome</keyword>
<dbReference type="InterPro" id="IPR000195">
    <property type="entry name" value="Rab-GAP-TBC_dom"/>
</dbReference>
<protein>
    <submittedName>
        <fullName evidence="6 7">Rab-GAP TBC domain-containing protein</fullName>
    </submittedName>
</protein>
<dbReference type="SUPFAM" id="SSF47923">
    <property type="entry name" value="Ypt/Rab-GAP domain of gyp1p"/>
    <property type="match status" value="2"/>
</dbReference>
<dbReference type="InterPro" id="IPR011993">
    <property type="entry name" value="PH-like_dom_sf"/>
</dbReference>
<dbReference type="Pfam" id="PF02893">
    <property type="entry name" value="GRAM"/>
    <property type="match status" value="2"/>
</dbReference>
<keyword evidence="1" id="KW-0343">GTPase activation</keyword>
<sequence>MELCPYLLRNFWIIGVHHSSTISFEALSPLLTSSILLDSNKEYRIAIMVWVKPNYLALGSTLWVNECVNACFVLQRRKGHGTRGLSSLLVATLDSVFDTRPAPYRILYQNHSDDEQVSIVVAIAIQRKEIIENWDWIEKYLLPTLGSFESEADIRRYVLTKIEGLVSLDEANTSAQDVESISNRAILHRFQRLFSLHRDEKLVNYYTCCYWRGKVPCQGQMYLSVNFLCFYSFIMGTQTCIKLKWTDITVLEKDMPLLFPQTLTVVTRENAYNFSMFINFDETFKLASQLANLAMKQLVEEEGFREDAALRKKAALECGKRKSKKETASFIKRDLDARYRSESYRYKFSLPYMEKLDGDTACRLFTPYDKRHVLGRLYLSAHFVCFASKVRRLVSVIMPMNEISSVEAFQTTGETGVANGLLICLMNKAAVLITGLLDRDRVMGKIIAFKTRLAYEFSLQRKDTQESEDGNFNEAEMLKKPLSMMFPFTTDIDEKLKAKWAAMFDEYGRGVCMYRTVELHRLLLDGVPVNDRGEIWMICSGAAAEMSLNEGYYVDLLRKSRGKYILALEEIERDLHRSLPEHPAFQQGPGIDALRRILTAYAFRNPNIGYCQAMNIVGSVLLLFNSEEEAFWLLVAVCERLLPDYYNTKVVGALVDQGVFADIVEKALPELYGKLKELGLDDMVALSWFLTVFLNAIKFDAAIRILDLFFYDGSRLMFQVALQILKENENEILNARDDGEALILLTTYTDRLTEREDEHEKGDKIYIGQLLTKSYMNFGEALDNELIEKLRLKHRLKVVQNLEDSQMRSIIKSVGVDCKFTTEELEILYNVIKEEHLLWRSRFMGAPRRGEGVLERPKPDPCTHSQYRLDFEIFSQIFPRLLPWQINPLFTVRAFRLLDSNDVGLLTFRDVACLLALLLKGDPTEKISAFYRCHLPPAFNMSDLDDIIPSGLQNLEEEMEVGVEASDALGSNENSPRRCGTAPSKEQKGINIEKPKDTDIAGTPSSLFSDLGLKGKLVGYGSISESSYSAGSVKDSPCASKTGTNGELPVGSPLVAYSPTTYSDLSSSETFSFVDDSQAETMECLRERMKSVINKVNPESSSESNSPKSHAVTEINQIQFIQLWKTFYDLLDKDSNEQQLFHSLAVVGTLLLQLGETHKWPQQRMEDDLAEAMQTIVDGANNEGMSSNTPESEEHGSSKPGDLKSCLLDGEWRLNFEQIVASILTEPSLAAFFDQRHSISDLVEQYREARFTTPGPTDIAPTVIV</sequence>
<dbReference type="Pfam" id="PF00566">
    <property type="entry name" value="RabGAP-TBC"/>
    <property type="match status" value="1"/>
</dbReference>
<dbReference type="AlphaFoldDB" id="A0A915B6N8"/>
<dbReference type="PROSITE" id="PS50086">
    <property type="entry name" value="TBC_RABGAP"/>
    <property type="match status" value="1"/>
</dbReference>
<evidence type="ECO:0000256" key="1">
    <source>
        <dbReference type="ARBA" id="ARBA00022468"/>
    </source>
</evidence>
<dbReference type="Gene3D" id="1.10.472.80">
    <property type="entry name" value="Ypt/Rab-GAP domain of gyp1p, domain 3"/>
    <property type="match status" value="1"/>
</dbReference>
<evidence type="ECO:0000313" key="5">
    <source>
        <dbReference type="Proteomes" id="UP000887569"/>
    </source>
</evidence>
<dbReference type="SMART" id="SM00164">
    <property type="entry name" value="TBC"/>
    <property type="match status" value="1"/>
</dbReference>
<proteinExistence type="predicted"/>
<dbReference type="PANTHER" id="PTHR47666:SF1">
    <property type="entry name" value="PROTEIN VASCULAR ASSOCIATED DEATH 1, CHLOROPLASTIC"/>
    <property type="match status" value="1"/>
</dbReference>
<dbReference type="SMART" id="SM00568">
    <property type="entry name" value="GRAM"/>
    <property type="match status" value="2"/>
</dbReference>
<feature type="domain" description="Rab-GAP TBC" evidence="4">
    <location>
        <begin position="526"/>
        <end position="713"/>
    </location>
</feature>
<dbReference type="Gene3D" id="2.30.29.30">
    <property type="entry name" value="Pleckstrin-homology domain (PH domain)/Phosphotyrosine-binding domain (PTB)"/>
    <property type="match status" value="2"/>
</dbReference>
<feature type="region of interest" description="Disordered" evidence="3">
    <location>
        <begin position="967"/>
        <end position="987"/>
    </location>
</feature>
<dbReference type="PANTHER" id="PTHR47666">
    <property type="entry name" value="PROTEIN VASCULAR ASSOCIATED DEATH 1, CHLOROPLASTIC"/>
    <property type="match status" value="1"/>
</dbReference>
<dbReference type="WBParaSite" id="PgR028_g114_t02">
    <property type="protein sequence ID" value="PgR028_g114_t02"/>
    <property type="gene ID" value="PgR028_g114"/>
</dbReference>